<feature type="region of interest" description="Disordered" evidence="2">
    <location>
        <begin position="176"/>
        <end position="206"/>
    </location>
</feature>
<evidence type="ECO:0000313" key="4">
    <source>
        <dbReference type="Proteomes" id="UP000509704"/>
    </source>
</evidence>
<evidence type="ECO:0000256" key="1">
    <source>
        <dbReference type="SAM" id="Coils"/>
    </source>
</evidence>
<dbReference type="Proteomes" id="UP000509704">
    <property type="component" value="Chromosome 1"/>
</dbReference>
<evidence type="ECO:0000256" key="2">
    <source>
        <dbReference type="SAM" id="MobiDB-lite"/>
    </source>
</evidence>
<dbReference type="EMBL" id="CP058604">
    <property type="protein sequence ID" value="QLG70487.1"/>
    <property type="molecule type" value="Genomic_DNA"/>
</dbReference>
<dbReference type="InterPro" id="IPR038609">
    <property type="entry name" value="HDA1_su2/3_sf"/>
</dbReference>
<evidence type="ECO:0000313" key="3">
    <source>
        <dbReference type="EMBL" id="QLG70487.1"/>
    </source>
</evidence>
<dbReference type="GO" id="GO:0070823">
    <property type="term" value="C:HDA1 complex"/>
    <property type="evidence" value="ECO:0007669"/>
    <property type="project" value="InterPro"/>
</dbReference>
<feature type="coiled-coil region" evidence="1">
    <location>
        <begin position="443"/>
        <end position="537"/>
    </location>
</feature>
<keyword evidence="1" id="KW-0175">Coiled coil</keyword>
<dbReference type="Gene3D" id="3.40.50.12360">
    <property type="match status" value="1"/>
</dbReference>
<keyword evidence="4" id="KW-1185">Reference proteome</keyword>
<proteinExistence type="predicted"/>
<dbReference type="InterPro" id="IPR021006">
    <property type="entry name" value="Hda2/3"/>
</dbReference>
<accession>A0A7H9AWH0</accession>
<dbReference type="AlphaFoldDB" id="A0A7H9AWH0"/>
<reference evidence="3 4" key="1">
    <citation type="submission" date="2020-07" db="EMBL/GenBank/DDBJ databases">
        <title>The yeast mating-type switching endonuclease HO is a domesticated member of an unorthodox homing genetic element family.</title>
        <authorList>
            <person name="Coughlan A.Y."/>
            <person name="Lombardi L."/>
            <person name="Braun-Galleani S."/>
            <person name="Martos A.R."/>
            <person name="Galeote V."/>
            <person name="Bigey F."/>
            <person name="Dequin S."/>
            <person name="Byrne K.P."/>
            <person name="Wolfe K.H."/>
        </authorList>
    </citation>
    <scope>NUCLEOTIDE SEQUENCE [LARGE SCALE GENOMIC DNA]</scope>
    <source>
        <strain evidence="3 4">NRRL Y-6702</strain>
    </source>
</reference>
<dbReference type="GeneID" id="59234123"/>
<dbReference type="OrthoDB" id="4034449at2759"/>
<dbReference type="KEGG" id="zmk:HG535_0A04270"/>
<protein>
    <recommendedName>
        <fullName evidence="5">HDA1 complex subunit 2</fullName>
    </recommendedName>
</protein>
<feature type="compositionally biased region" description="Basic and acidic residues" evidence="2">
    <location>
        <begin position="176"/>
        <end position="188"/>
    </location>
</feature>
<dbReference type="RefSeq" id="XP_037142215.1">
    <property type="nucleotide sequence ID" value="XM_037286320.1"/>
</dbReference>
<dbReference type="Pfam" id="PF11496">
    <property type="entry name" value="HDA2-3"/>
    <property type="match status" value="1"/>
</dbReference>
<evidence type="ECO:0008006" key="5">
    <source>
        <dbReference type="Google" id="ProtNLM"/>
    </source>
</evidence>
<feature type="region of interest" description="Disordered" evidence="2">
    <location>
        <begin position="349"/>
        <end position="368"/>
    </location>
</feature>
<organism evidence="3 4">
    <name type="scientific">Zygotorulaspora mrakii</name>
    <name type="common">Zygosaccharomyces mrakii</name>
    <dbReference type="NCBI Taxonomy" id="42260"/>
    <lineage>
        <taxon>Eukaryota</taxon>
        <taxon>Fungi</taxon>
        <taxon>Dikarya</taxon>
        <taxon>Ascomycota</taxon>
        <taxon>Saccharomycotina</taxon>
        <taxon>Saccharomycetes</taxon>
        <taxon>Saccharomycetales</taxon>
        <taxon>Saccharomycetaceae</taxon>
        <taxon>Zygotorulaspora</taxon>
    </lineage>
</organism>
<name>A0A7H9AWH0_ZYGMR</name>
<gene>
    <name evidence="3" type="ORF">HG535_0A04270</name>
</gene>
<feature type="compositionally biased region" description="Polar residues" evidence="2">
    <location>
        <begin position="192"/>
        <end position="201"/>
    </location>
</feature>
<sequence length="645" mass="74509">MNRSSRNTHVYYLPVGLTNFQQDLIEILISLHAKYFIREISAVDEHDNDNGVEETTMYPKLSSKKMTYVFDHNIRAVANHPCLLVDHYMPRQFLRMEPNEKLINSSDKFQKFQQLLYHIIHRDRVKYPGILKIALISHSVRELDLLEGLILGETVRIKRLSGTSLYDEKHVYFEENQNRGQDMNDSKDGTPSVESSSNSYTGYPRDDYDYSAKRKLRKQKPVAEDWLFLTTTTHLINDSSLLKDYDCDYIISFDPLLDPSLPALTPLNMKASKRIPIIKILVVDSPDHYILANTSTDDSVEYELLKNSIDYFLRSRHLSESNNETKAPIDYKQLVRLLLSDQPITSALPDIDLSGTDEGAEPYQPRLSSLTYGNSQLSIDETDFDMKSYQSELMKKTVDRLMEIQKETKENTRVLVGKRGRETERQNLLDELKHEIGVKFKTLEDRKKTQNDTEKKLERFQTEADKLDRRLKTLQEMQRELKAIVNLSQEDAQKKVDEYKEETVRLKGEVDHWEKSNNEKSDQNDNLRLEYQQKSSRAVEVAQQLTASKTAVEQSQKDLKGPAAELELKSLLAKKRALADQEKLTKNKNKFLKSYINKMSSHYGFKLSANGDWNPHSNSGTPSNSRSSTLASRHKSTRSNTPTYT</sequence>
<feature type="compositionally biased region" description="Low complexity" evidence="2">
    <location>
        <begin position="617"/>
        <end position="629"/>
    </location>
</feature>
<feature type="region of interest" description="Disordered" evidence="2">
    <location>
        <begin position="606"/>
        <end position="645"/>
    </location>
</feature>